<dbReference type="Pfam" id="PF12906">
    <property type="entry name" value="RINGv"/>
    <property type="match status" value="1"/>
</dbReference>
<proteinExistence type="predicted"/>
<protein>
    <submittedName>
        <fullName evidence="7">TSA: Wollemia nobilis Ref_Wollemi_Transcript_21995_1011 transcribed RNA sequence</fullName>
    </submittedName>
</protein>
<keyword evidence="5" id="KW-0812">Transmembrane</keyword>
<feature type="domain" description="RING-CH-type" evidence="6">
    <location>
        <begin position="37"/>
        <end position="98"/>
    </location>
</feature>
<evidence type="ECO:0000313" key="7">
    <source>
        <dbReference type="EMBL" id="JAG85904.1"/>
    </source>
</evidence>
<keyword evidence="2" id="KW-0863">Zinc-finger</keyword>
<name>A0A0C9RQY6_9CONI</name>
<keyword evidence="1" id="KW-0479">Metal-binding</keyword>
<sequence>MERKVSSADGESKSRYKGDDEVVDIEKGVVGGSVGGDGNGTEKECRVCHMGVEKNQDIELGCACKADLALAHKQCAETWFRIKGDRTCEICGQTARNVVGIEDGEVVEQWNEGSASTSPATEERSSWLGNRFLNFLLACVVFAFVISWLFRFSIPT</sequence>
<dbReference type="InterPro" id="IPR011016">
    <property type="entry name" value="Znf_RING-CH"/>
</dbReference>
<dbReference type="SUPFAM" id="SSF57850">
    <property type="entry name" value="RING/U-box"/>
    <property type="match status" value="1"/>
</dbReference>
<dbReference type="GO" id="GO:0008270">
    <property type="term" value="F:zinc ion binding"/>
    <property type="evidence" value="ECO:0007669"/>
    <property type="project" value="UniProtKB-KW"/>
</dbReference>
<dbReference type="SMART" id="SM00744">
    <property type="entry name" value="RINGv"/>
    <property type="match status" value="1"/>
</dbReference>
<evidence type="ECO:0000256" key="2">
    <source>
        <dbReference type="ARBA" id="ARBA00022771"/>
    </source>
</evidence>
<dbReference type="CDD" id="cd16495">
    <property type="entry name" value="RING_CH-C4HC3_MARCH"/>
    <property type="match status" value="1"/>
</dbReference>
<evidence type="ECO:0000256" key="3">
    <source>
        <dbReference type="ARBA" id="ARBA00022833"/>
    </source>
</evidence>
<organism evidence="7">
    <name type="scientific">Wollemia nobilis</name>
    <dbReference type="NCBI Taxonomy" id="56998"/>
    <lineage>
        <taxon>Eukaryota</taxon>
        <taxon>Viridiplantae</taxon>
        <taxon>Streptophyta</taxon>
        <taxon>Embryophyta</taxon>
        <taxon>Tracheophyta</taxon>
        <taxon>Spermatophyta</taxon>
        <taxon>Pinopsida</taxon>
        <taxon>Pinidae</taxon>
        <taxon>Conifers II</taxon>
        <taxon>Araucariales</taxon>
        <taxon>Araucariaceae</taxon>
        <taxon>Wollemia</taxon>
    </lineage>
</organism>
<keyword evidence="5" id="KW-0472">Membrane</keyword>
<dbReference type="PANTHER" id="PTHR46214:SF30">
    <property type="entry name" value="OS01G0850200 PROTEIN"/>
    <property type="match status" value="1"/>
</dbReference>
<reference evidence="7" key="1">
    <citation type="submission" date="2015-02" db="EMBL/GenBank/DDBJ databases">
        <title>A transcriptome of Wollemia nobilis - a relic of Gondwana.</title>
        <authorList>
            <person name="Chia J.Y."/>
            <person name="Leong Y.S."/>
            <person name="Abdul Karim S."/>
            <person name="Wan Azmi N."/>
            <person name="Hercus R."/>
            <person name="Croft L."/>
        </authorList>
    </citation>
    <scope>NUCLEOTIDE SEQUENCE</scope>
    <source>
        <strain evidence="7">MaeBrown</strain>
        <tissue evidence="7">Leaf</tissue>
    </source>
</reference>
<keyword evidence="5" id="KW-1133">Transmembrane helix</keyword>
<evidence type="ECO:0000256" key="1">
    <source>
        <dbReference type="ARBA" id="ARBA00022723"/>
    </source>
</evidence>
<dbReference type="InterPro" id="IPR013083">
    <property type="entry name" value="Znf_RING/FYVE/PHD"/>
</dbReference>
<feature type="region of interest" description="Disordered" evidence="4">
    <location>
        <begin position="1"/>
        <end position="20"/>
    </location>
</feature>
<evidence type="ECO:0000259" key="6">
    <source>
        <dbReference type="PROSITE" id="PS51292"/>
    </source>
</evidence>
<accession>A0A0C9RQY6</accession>
<dbReference type="Gene3D" id="3.30.40.10">
    <property type="entry name" value="Zinc/RING finger domain, C3HC4 (zinc finger)"/>
    <property type="match status" value="1"/>
</dbReference>
<dbReference type="AlphaFoldDB" id="A0A0C9RQY6"/>
<dbReference type="PANTHER" id="PTHR46214">
    <property type="entry name" value="ZINC FINGER, RING-CH-TYPE"/>
    <property type="match status" value="1"/>
</dbReference>
<dbReference type="EMBL" id="GCHU01021835">
    <property type="protein sequence ID" value="JAG85904.1"/>
    <property type="molecule type" value="Transcribed_RNA"/>
</dbReference>
<evidence type="ECO:0000256" key="5">
    <source>
        <dbReference type="SAM" id="Phobius"/>
    </source>
</evidence>
<feature type="transmembrane region" description="Helical" evidence="5">
    <location>
        <begin position="132"/>
        <end position="150"/>
    </location>
</feature>
<evidence type="ECO:0000256" key="4">
    <source>
        <dbReference type="SAM" id="MobiDB-lite"/>
    </source>
</evidence>
<keyword evidence="3" id="KW-0862">Zinc</keyword>
<dbReference type="PROSITE" id="PS51292">
    <property type="entry name" value="ZF_RING_CH"/>
    <property type="match status" value="1"/>
</dbReference>